<reference evidence="3 4" key="1">
    <citation type="submission" date="2018-04" db="EMBL/GenBank/DDBJ databases">
        <title>Genomic Encyclopedia of Type Strains, Phase IV (KMG-IV): sequencing the most valuable type-strain genomes for metagenomic binning, comparative biology and taxonomic classification.</title>
        <authorList>
            <person name="Goeker M."/>
        </authorList>
    </citation>
    <scope>NUCLEOTIDE SEQUENCE [LARGE SCALE GENOMIC DNA]</scope>
    <source>
        <strain evidence="3 4">DSM 14823</strain>
    </source>
</reference>
<dbReference type="AlphaFoldDB" id="A0A2U1ALA9"/>
<dbReference type="GO" id="GO:0046348">
    <property type="term" value="P:amino sugar catabolic process"/>
    <property type="evidence" value="ECO:0007669"/>
    <property type="project" value="TreeGrafter"/>
</dbReference>
<comment type="caution">
    <text evidence="3">The sequence shown here is derived from an EMBL/GenBank/DDBJ whole genome shotgun (WGS) entry which is preliminary data.</text>
</comment>
<dbReference type="PANTHER" id="PTHR10088:SF4">
    <property type="entry name" value="GLUCOKINASE REGULATORY PROTEIN"/>
    <property type="match status" value="1"/>
</dbReference>
<dbReference type="InterPro" id="IPR046348">
    <property type="entry name" value="SIS_dom_sf"/>
</dbReference>
<dbReference type="InterPro" id="IPR040190">
    <property type="entry name" value="MURQ/GCKR"/>
</dbReference>
<evidence type="ECO:0000256" key="1">
    <source>
        <dbReference type="ARBA" id="ARBA00023277"/>
    </source>
</evidence>
<evidence type="ECO:0000313" key="3">
    <source>
        <dbReference type="EMBL" id="PVY37175.1"/>
    </source>
</evidence>
<dbReference type="EMBL" id="QEKH01000032">
    <property type="protein sequence ID" value="PVY37175.1"/>
    <property type="molecule type" value="Genomic_DNA"/>
</dbReference>
<dbReference type="PROSITE" id="PS51464">
    <property type="entry name" value="SIS"/>
    <property type="match status" value="1"/>
</dbReference>
<dbReference type="GO" id="GO:0016803">
    <property type="term" value="F:ether hydrolase activity"/>
    <property type="evidence" value="ECO:0007669"/>
    <property type="project" value="TreeGrafter"/>
</dbReference>
<keyword evidence="1" id="KW-0119">Carbohydrate metabolism</keyword>
<keyword evidence="4" id="KW-1185">Reference proteome</keyword>
<accession>A0A2U1ALA9</accession>
<dbReference type="GeneID" id="78296648"/>
<dbReference type="OrthoDB" id="9813395at2"/>
<sequence length="564" mass="61033">MVVGEKAKNSARNFIENEKPFHLGFLPTEQSNPLTATLETDFRRSSRAGVETLLKPDRDVAEMAKRVLAGGEFRRLAEAGERALERGGRLVFSGCGATGRLAILLESMWRNGCIEAGLPELADRAASIMTGGDYALVKSVEFFEDFASFGRRQCRDLGVGPKDCFIAITEGGETSSVLGTLAEAAERGAECFLLFNNPAGLLAEKLERSRNAIRDPRVTVLDLFCGPMALAGSTRMQATTSEMLIAGAALEILLCRRSGKTPADFTAGFEAVLDQLTAPEALAELARYIDFEAELYAKGGGVTYFANDYALDIFTDTTERSPTFMLPGFIRADDRISPAPWARVADPALSTPEVWARIFRRAPRCLNWTPDDYRAMGAPESVCAKPPVIGDEAFYAFPVGREVLEVPARRSPSFAVGFLAGPEAGNPALKRRIAEAGQRFDGCRLLTIGGGEGDFMIPCAAEPTPLRLLEHLAVKLALNAISTGTMVKLGRVSGNWMSFVATSNKKLIDRAIRLIAELGRLEYADAAERVFQAMEEVAALPPDAARPSAVQVVLADLKRQPGEK</sequence>
<feature type="domain" description="SIS" evidence="2">
    <location>
        <begin position="80"/>
        <end position="260"/>
    </location>
</feature>
<protein>
    <submittedName>
        <fullName evidence="3">N-acetylmuramic acid 6-phosphate etherase</fullName>
    </submittedName>
</protein>
<dbReference type="Gene3D" id="3.40.50.10490">
    <property type="entry name" value="Glucose-6-phosphate isomerase like protein, domain 1"/>
    <property type="match status" value="2"/>
</dbReference>
<gene>
    <name evidence="3" type="ORF">C8D82_13212</name>
</gene>
<dbReference type="GO" id="GO:0016835">
    <property type="term" value="F:carbon-oxygen lyase activity"/>
    <property type="evidence" value="ECO:0007669"/>
    <property type="project" value="TreeGrafter"/>
</dbReference>
<organism evidence="3 4">
    <name type="scientific">Victivallis vadensis</name>
    <dbReference type="NCBI Taxonomy" id="172901"/>
    <lineage>
        <taxon>Bacteria</taxon>
        <taxon>Pseudomonadati</taxon>
        <taxon>Lentisphaerota</taxon>
        <taxon>Lentisphaeria</taxon>
        <taxon>Victivallales</taxon>
        <taxon>Victivallaceae</taxon>
        <taxon>Victivallis</taxon>
    </lineage>
</organism>
<dbReference type="GO" id="GO:0097367">
    <property type="term" value="F:carbohydrate derivative binding"/>
    <property type="evidence" value="ECO:0007669"/>
    <property type="project" value="InterPro"/>
</dbReference>
<dbReference type="GO" id="GO:0009254">
    <property type="term" value="P:peptidoglycan turnover"/>
    <property type="evidence" value="ECO:0007669"/>
    <property type="project" value="TreeGrafter"/>
</dbReference>
<dbReference type="Proteomes" id="UP000245959">
    <property type="component" value="Unassembled WGS sequence"/>
</dbReference>
<evidence type="ECO:0000259" key="2">
    <source>
        <dbReference type="PROSITE" id="PS51464"/>
    </source>
</evidence>
<proteinExistence type="predicted"/>
<dbReference type="InterPro" id="IPR001347">
    <property type="entry name" value="SIS_dom"/>
</dbReference>
<dbReference type="Pfam" id="PF22645">
    <property type="entry name" value="GKRP_SIS_N"/>
    <property type="match status" value="1"/>
</dbReference>
<dbReference type="RefSeq" id="WP_116885369.1">
    <property type="nucleotide sequence ID" value="NZ_CABMMC010000099.1"/>
</dbReference>
<evidence type="ECO:0000313" key="4">
    <source>
        <dbReference type="Proteomes" id="UP000245959"/>
    </source>
</evidence>
<dbReference type="PANTHER" id="PTHR10088">
    <property type="entry name" value="GLUCOKINASE REGULATORY PROTEIN"/>
    <property type="match status" value="1"/>
</dbReference>
<name>A0A2U1ALA9_9BACT</name>
<dbReference type="SUPFAM" id="SSF53697">
    <property type="entry name" value="SIS domain"/>
    <property type="match status" value="2"/>
</dbReference>